<reference evidence="1" key="1">
    <citation type="submission" date="2017-07" db="EMBL/GenBank/DDBJ databases">
        <title>Taro Niue Genome Assembly and Annotation.</title>
        <authorList>
            <person name="Atibalentja N."/>
            <person name="Keating K."/>
            <person name="Fields C.J."/>
        </authorList>
    </citation>
    <scope>NUCLEOTIDE SEQUENCE</scope>
    <source>
        <strain evidence="1">Niue_2</strain>
        <tissue evidence="1">Leaf</tissue>
    </source>
</reference>
<evidence type="ECO:0000313" key="2">
    <source>
        <dbReference type="Proteomes" id="UP000652761"/>
    </source>
</evidence>
<comment type="caution">
    <text evidence="1">The sequence shown here is derived from an EMBL/GenBank/DDBJ whole genome shotgun (WGS) entry which is preliminary data.</text>
</comment>
<accession>A0A843XVW1</accession>
<gene>
    <name evidence="1" type="ORF">Taro_055974</name>
</gene>
<keyword evidence="2" id="KW-1185">Reference proteome</keyword>
<feature type="non-terminal residue" evidence="1">
    <location>
        <position position="1"/>
    </location>
</feature>
<dbReference type="AlphaFoldDB" id="A0A843XVW1"/>
<name>A0A843XVW1_COLES</name>
<evidence type="ECO:0000313" key="1">
    <source>
        <dbReference type="EMBL" id="MQM22915.1"/>
    </source>
</evidence>
<dbReference type="EMBL" id="NMUH01014414">
    <property type="protein sequence ID" value="MQM22915.1"/>
    <property type="molecule type" value="Genomic_DNA"/>
</dbReference>
<protein>
    <submittedName>
        <fullName evidence="1">Uncharacterized protein</fullName>
    </submittedName>
</protein>
<dbReference type="Proteomes" id="UP000652761">
    <property type="component" value="Unassembled WGS sequence"/>
</dbReference>
<sequence>FVKELYHTQGKLASSRSIGSIPLLLPKVLVDEAKRSLFSG</sequence>
<organism evidence="1 2">
    <name type="scientific">Colocasia esculenta</name>
    <name type="common">Wild taro</name>
    <name type="synonym">Arum esculentum</name>
    <dbReference type="NCBI Taxonomy" id="4460"/>
    <lineage>
        <taxon>Eukaryota</taxon>
        <taxon>Viridiplantae</taxon>
        <taxon>Streptophyta</taxon>
        <taxon>Embryophyta</taxon>
        <taxon>Tracheophyta</taxon>
        <taxon>Spermatophyta</taxon>
        <taxon>Magnoliopsida</taxon>
        <taxon>Liliopsida</taxon>
        <taxon>Araceae</taxon>
        <taxon>Aroideae</taxon>
        <taxon>Colocasieae</taxon>
        <taxon>Colocasia</taxon>
    </lineage>
</organism>
<proteinExistence type="predicted"/>